<feature type="non-terminal residue" evidence="1">
    <location>
        <position position="133"/>
    </location>
</feature>
<protein>
    <submittedName>
        <fullName evidence="1">Uncharacterized protein</fullName>
    </submittedName>
</protein>
<name>A0A812MR23_SYMPI</name>
<keyword evidence="2" id="KW-1185">Reference proteome</keyword>
<proteinExistence type="predicted"/>
<comment type="caution">
    <text evidence="1">The sequence shown here is derived from an EMBL/GenBank/DDBJ whole genome shotgun (WGS) entry which is preliminary data.</text>
</comment>
<evidence type="ECO:0000313" key="2">
    <source>
        <dbReference type="Proteomes" id="UP000649617"/>
    </source>
</evidence>
<dbReference type="AlphaFoldDB" id="A0A812MR23"/>
<dbReference type="OrthoDB" id="414581at2759"/>
<accession>A0A812MR23</accession>
<gene>
    <name evidence="1" type="ORF">SPIL2461_LOCUS6111</name>
</gene>
<reference evidence="1" key="1">
    <citation type="submission" date="2021-02" db="EMBL/GenBank/DDBJ databases">
        <authorList>
            <person name="Dougan E. K."/>
            <person name="Rhodes N."/>
            <person name="Thang M."/>
            <person name="Chan C."/>
        </authorList>
    </citation>
    <scope>NUCLEOTIDE SEQUENCE</scope>
</reference>
<evidence type="ECO:0000313" key="1">
    <source>
        <dbReference type="EMBL" id="CAE7274950.1"/>
    </source>
</evidence>
<dbReference type="Proteomes" id="UP000649617">
    <property type="component" value="Unassembled WGS sequence"/>
</dbReference>
<sequence>MASSQPSIQGEVLNFRRTRLTYKNVQLVWNLALEAIRLRNPYGSYSHVLWQREEMHWVSDLHLDKFKDPWAVYGLGLAALSRPCERPPVYESPGYIGDKILLVGREAAMSFFKLYDLVNCGTASSKLDRVEHP</sequence>
<organism evidence="1 2">
    <name type="scientific">Symbiodinium pilosum</name>
    <name type="common">Dinoflagellate</name>
    <dbReference type="NCBI Taxonomy" id="2952"/>
    <lineage>
        <taxon>Eukaryota</taxon>
        <taxon>Sar</taxon>
        <taxon>Alveolata</taxon>
        <taxon>Dinophyceae</taxon>
        <taxon>Suessiales</taxon>
        <taxon>Symbiodiniaceae</taxon>
        <taxon>Symbiodinium</taxon>
    </lineage>
</organism>
<dbReference type="EMBL" id="CAJNIZ010009014">
    <property type="protein sequence ID" value="CAE7274950.1"/>
    <property type="molecule type" value="Genomic_DNA"/>
</dbReference>